<dbReference type="RefSeq" id="WP_006105060.1">
    <property type="nucleotide sequence ID" value="NZ_DS989868.1"/>
</dbReference>
<dbReference type="NCBIfam" id="TIGR00696">
    <property type="entry name" value="wecG_tagA_cpsF"/>
    <property type="match status" value="1"/>
</dbReference>
<dbReference type="STRING" id="118168.MC7420_5073"/>
<sequence>MKDQQDNQFTPEPEVMPIPLASEDNGLSVRQKVKILNLYIDNFYKDEFLKKLKQGIVFTPNVDHLMQLQSNRQLLQAYKAADYVICDSQILVYASKFLGTPFKEKLAGSDVFPAFCHYHKDNPDIRVFLLGAAPGVAKKAQERINARIGRKIVVGEYSPPWGFENDEQECHKIVQLINESNATVLGVGVGAPKQELFISKYKHKFNPNIKIIMGIGATIDFEAGNVKRAPKFLSDIGLEWFYRFSVEPRRLWKRYFVDDVGFLWLILKQKLKLYKAPF</sequence>
<accession>B4W1J5</accession>
<dbReference type="AlphaFoldDB" id="B4W1J5"/>
<name>B4W1J5_9CYAN</name>
<evidence type="ECO:0000256" key="1">
    <source>
        <dbReference type="ARBA" id="ARBA00022676"/>
    </source>
</evidence>
<dbReference type="PANTHER" id="PTHR34136:SF1">
    <property type="entry name" value="UDP-N-ACETYL-D-MANNOSAMINURONIC ACID TRANSFERASE"/>
    <property type="match status" value="1"/>
</dbReference>
<keyword evidence="4" id="KW-1185">Reference proteome</keyword>
<dbReference type="PANTHER" id="PTHR34136">
    <property type="match status" value="1"/>
</dbReference>
<dbReference type="EMBL" id="DS989868">
    <property type="protein sequence ID" value="EDX71929.1"/>
    <property type="molecule type" value="Genomic_DNA"/>
</dbReference>
<dbReference type="GO" id="GO:0016758">
    <property type="term" value="F:hexosyltransferase activity"/>
    <property type="evidence" value="ECO:0007669"/>
    <property type="project" value="TreeGrafter"/>
</dbReference>
<reference evidence="3 4" key="1">
    <citation type="submission" date="2008-07" db="EMBL/GenBank/DDBJ databases">
        <authorList>
            <person name="Tandeau de Marsac N."/>
            <person name="Ferriera S."/>
            <person name="Johnson J."/>
            <person name="Kravitz S."/>
            <person name="Beeson K."/>
            <person name="Sutton G."/>
            <person name="Rogers Y.-H."/>
            <person name="Friedman R."/>
            <person name="Frazier M."/>
            <person name="Venter J.C."/>
        </authorList>
    </citation>
    <scope>NUCLEOTIDE SEQUENCE [LARGE SCALE GENOMIC DNA]</scope>
    <source>
        <strain evidence="3 4">PCC 7420</strain>
    </source>
</reference>
<protein>
    <submittedName>
        <fullName evidence="3">Glycosyl transferase WecB/TagA/CpsF family</fullName>
    </submittedName>
</protein>
<evidence type="ECO:0000256" key="2">
    <source>
        <dbReference type="ARBA" id="ARBA00022679"/>
    </source>
</evidence>
<dbReference type="InterPro" id="IPR004629">
    <property type="entry name" value="WecG_TagA_CpsF"/>
</dbReference>
<keyword evidence="2 3" id="KW-0808">Transferase</keyword>
<gene>
    <name evidence="3" type="ORF">MC7420_5073</name>
</gene>
<evidence type="ECO:0000313" key="4">
    <source>
        <dbReference type="Proteomes" id="UP000003835"/>
    </source>
</evidence>
<evidence type="ECO:0000313" key="3">
    <source>
        <dbReference type="EMBL" id="EDX71929.1"/>
    </source>
</evidence>
<organism evidence="3 4">
    <name type="scientific">Coleofasciculus chthonoplastes PCC 7420</name>
    <dbReference type="NCBI Taxonomy" id="118168"/>
    <lineage>
        <taxon>Bacteria</taxon>
        <taxon>Bacillati</taxon>
        <taxon>Cyanobacteriota</taxon>
        <taxon>Cyanophyceae</taxon>
        <taxon>Coleofasciculales</taxon>
        <taxon>Coleofasciculaceae</taxon>
        <taxon>Coleofasciculus</taxon>
    </lineage>
</organism>
<dbReference type="eggNOG" id="COG1922">
    <property type="taxonomic scope" value="Bacteria"/>
</dbReference>
<dbReference type="CDD" id="cd06533">
    <property type="entry name" value="Glyco_transf_WecG_TagA"/>
    <property type="match status" value="1"/>
</dbReference>
<proteinExistence type="predicted"/>
<dbReference type="Pfam" id="PF03808">
    <property type="entry name" value="Glyco_tran_WecG"/>
    <property type="match status" value="1"/>
</dbReference>
<dbReference type="Proteomes" id="UP000003835">
    <property type="component" value="Unassembled WGS sequence"/>
</dbReference>
<dbReference type="HOGENOM" id="CLU_063203_0_0_3"/>
<keyword evidence="1" id="KW-0328">Glycosyltransferase</keyword>